<reference evidence="1 2" key="1">
    <citation type="submission" date="2021-01" db="EMBL/GenBank/DDBJ databases">
        <title>Actinoplanes sp. nov. LDG1-06 isolated from lichen.</title>
        <authorList>
            <person name="Saeng-In P."/>
            <person name="Phongsopitanun W."/>
            <person name="Kanchanasin P."/>
            <person name="Yuki M."/>
            <person name="Kudo T."/>
            <person name="Ohkuma M."/>
            <person name="Tanasupawat S."/>
        </authorList>
    </citation>
    <scope>NUCLEOTIDE SEQUENCE [LARGE SCALE GENOMIC DNA]</scope>
    <source>
        <strain evidence="1 2">LDG1-06</strain>
    </source>
</reference>
<dbReference type="EMBL" id="JAENHP010000035">
    <property type="protein sequence ID" value="MBM2623416.1"/>
    <property type="molecule type" value="Genomic_DNA"/>
</dbReference>
<dbReference type="RefSeq" id="WP_203383767.1">
    <property type="nucleotide sequence ID" value="NZ_JAENHP010000035.1"/>
</dbReference>
<evidence type="ECO:0000313" key="2">
    <source>
        <dbReference type="Proteomes" id="UP000632138"/>
    </source>
</evidence>
<comment type="caution">
    <text evidence="1">The sequence shown here is derived from an EMBL/GenBank/DDBJ whole genome shotgun (WGS) entry which is preliminary data.</text>
</comment>
<proteinExistence type="predicted"/>
<dbReference type="Proteomes" id="UP000632138">
    <property type="component" value="Unassembled WGS sequence"/>
</dbReference>
<gene>
    <name evidence="1" type="ORF">JIG36_48770</name>
</gene>
<name>A0ABS2AUC1_9ACTN</name>
<keyword evidence="2" id="KW-1185">Reference proteome</keyword>
<sequence length="516" mass="56177">MPHRFTLQSVSGVKVLGSFDPFSYGFEFPQLHTVANVPESASDDTLRAAGTEGTTNIIPAAQALPAMQAAFQKIPTWLLVHEVAHLLQINATFAGVRNFSSLARLLKSLSAAFAESIDASGASPLRMSRDSLSGDEKPALSACHAAYLDRALALGNSLRVPRAVAEPHVVAEIPGMFWLTADLFAEGDYRWLLLPSSTFPATDGSLRVMGNAQLLEGQAWALERWREFLQNNDPDALNPVGDVPLDPYALAFGAYNTLVGQGRTSPLTASPSVEFAVIVDTALMCDGLVQPEPSYTSGHAFNYFMDLLLLIRQDPEELRLRYRDADGGYEAVAMFQDSLLRAMHMPVPSIRRLTEQLRDEYPDRIAELCASAPLIQAFAPTWHHSHDFLVGQRLGNVRGACLMPDLLFAERELVELIVLACGGGFNMAVMPVTDSGSEVAMLSRSAAMHVQSLLEELVLGREPCPARQQCSLPVRPTCGGVVDRPEVSEAGSRCSREVALLELLRHYGVERIVPSP</sequence>
<evidence type="ECO:0000313" key="1">
    <source>
        <dbReference type="EMBL" id="MBM2623416.1"/>
    </source>
</evidence>
<protein>
    <submittedName>
        <fullName evidence="1">Uncharacterized protein</fullName>
    </submittedName>
</protein>
<organism evidence="1 2">
    <name type="scientific">Paractinoplanes ovalisporus</name>
    <dbReference type="NCBI Taxonomy" id="2810368"/>
    <lineage>
        <taxon>Bacteria</taxon>
        <taxon>Bacillati</taxon>
        <taxon>Actinomycetota</taxon>
        <taxon>Actinomycetes</taxon>
        <taxon>Micromonosporales</taxon>
        <taxon>Micromonosporaceae</taxon>
        <taxon>Paractinoplanes</taxon>
    </lineage>
</organism>
<accession>A0ABS2AUC1</accession>